<gene>
    <name evidence="2" type="ORF">AGERDE_LOCUS4919</name>
</gene>
<dbReference type="OrthoDB" id="2442314at2759"/>
<name>A0A9N9A2G7_9GLOM</name>
<accession>A0A9N9A2G7</accession>
<feature type="compositionally biased region" description="Polar residues" evidence="1">
    <location>
        <begin position="11"/>
        <end position="23"/>
    </location>
</feature>
<dbReference type="AlphaFoldDB" id="A0A9N9A2G7"/>
<comment type="caution">
    <text evidence="2">The sequence shown here is derived from an EMBL/GenBank/DDBJ whole genome shotgun (WGS) entry which is preliminary data.</text>
</comment>
<sequence>MPPTGVIGVEMSTNQPEISNTVSEPDLEKKLAENLSLKDSSDLKDEKQKNIASETKFEADIVLEFTSKLVTNNELVEGVEKYAERLGIKEYTENKDLWKKFYDVFGPDFVWPSTMKVGERREVLDYIIYPEWEPTGEELARNTVEYRRLLESGTLDASQGSHILIINGKLDSYGNEISPEDDEKLEKKYPGCLYAPIVERSALIRKFSAMDDQTRKEWQYLPFSPHLRDLIHFECKYGTTFGKEIPKDVI</sequence>
<proteinExistence type="predicted"/>
<organism evidence="2 3">
    <name type="scientific">Ambispora gerdemannii</name>
    <dbReference type="NCBI Taxonomy" id="144530"/>
    <lineage>
        <taxon>Eukaryota</taxon>
        <taxon>Fungi</taxon>
        <taxon>Fungi incertae sedis</taxon>
        <taxon>Mucoromycota</taxon>
        <taxon>Glomeromycotina</taxon>
        <taxon>Glomeromycetes</taxon>
        <taxon>Archaeosporales</taxon>
        <taxon>Ambisporaceae</taxon>
        <taxon>Ambispora</taxon>
    </lineage>
</organism>
<evidence type="ECO:0000256" key="1">
    <source>
        <dbReference type="SAM" id="MobiDB-lite"/>
    </source>
</evidence>
<feature type="region of interest" description="Disordered" evidence="1">
    <location>
        <begin position="1"/>
        <end position="25"/>
    </location>
</feature>
<protein>
    <submittedName>
        <fullName evidence="2">7599_t:CDS:1</fullName>
    </submittedName>
</protein>
<evidence type="ECO:0000313" key="2">
    <source>
        <dbReference type="EMBL" id="CAG8514622.1"/>
    </source>
</evidence>
<dbReference type="EMBL" id="CAJVPL010000613">
    <property type="protein sequence ID" value="CAG8514622.1"/>
    <property type="molecule type" value="Genomic_DNA"/>
</dbReference>
<keyword evidence="3" id="KW-1185">Reference proteome</keyword>
<evidence type="ECO:0000313" key="3">
    <source>
        <dbReference type="Proteomes" id="UP000789831"/>
    </source>
</evidence>
<reference evidence="2" key="1">
    <citation type="submission" date="2021-06" db="EMBL/GenBank/DDBJ databases">
        <authorList>
            <person name="Kallberg Y."/>
            <person name="Tangrot J."/>
            <person name="Rosling A."/>
        </authorList>
    </citation>
    <scope>NUCLEOTIDE SEQUENCE</scope>
    <source>
        <strain evidence="2">MT106</strain>
    </source>
</reference>
<dbReference type="Proteomes" id="UP000789831">
    <property type="component" value="Unassembled WGS sequence"/>
</dbReference>